<dbReference type="Proteomes" id="UP000494205">
    <property type="component" value="Unassembled WGS sequence"/>
</dbReference>
<dbReference type="RefSeq" id="WP_102634132.1">
    <property type="nucleotide sequence ID" value="NZ_CADIJZ010000006.1"/>
</dbReference>
<keyword evidence="3" id="KW-1185">Reference proteome</keyword>
<reference evidence="2 3" key="1">
    <citation type="submission" date="2018-01" db="EMBL/GenBank/DDBJ databases">
        <title>Whole genome analyses suggest that Burkholderia sensu lato contains two further novel genera in the rhizoxinica-symbiotica group Mycetohabitans gen. nov., and Trinickia gen. nov.: implications for the evolution of diazotrophy and nodulation in the Burkholderiaceae.</title>
        <authorList>
            <person name="Estrada-de los Santos P."/>
            <person name="Palmer M."/>
            <person name="Chavez-Ramirez B."/>
            <person name="Beukes C."/>
            <person name="Steenkamp E.T."/>
            <person name="Hirsch A.M."/>
            <person name="Manyaka P."/>
            <person name="Maluk M."/>
            <person name="Lafos M."/>
            <person name="Crook M."/>
            <person name="Gross E."/>
            <person name="Simon M.F."/>
            <person name="Bueno dos Reis Junior F."/>
            <person name="Poole P.S."/>
            <person name="Venter S.N."/>
            <person name="James E.K."/>
        </authorList>
    </citation>
    <scope>NUCLEOTIDE SEQUENCE [LARGE SCALE GENOMIC DNA]</scope>
    <source>
        <strain evidence="2 3">WSM 3937</strain>
    </source>
</reference>
<dbReference type="AlphaFoldDB" id="A0A2N7WHW6"/>
<evidence type="ECO:0000313" key="3">
    <source>
        <dbReference type="Proteomes" id="UP000235659"/>
    </source>
</evidence>
<dbReference type="EMBL" id="PNXY01000015">
    <property type="protein sequence ID" value="PMS29018.1"/>
    <property type="molecule type" value="Genomic_DNA"/>
</dbReference>
<gene>
    <name evidence="2" type="ORF">C0Z16_21650</name>
    <name evidence="1" type="ORF">LMG27174_02011</name>
</gene>
<evidence type="ECO:0000313" key="1">
    <source>
        <dbReference type="EMBL" id="CAB3668320.1"/>
    </source>
</evidence>
<dbReference type="EMBL" id="CADIJZ010000006">
    <property type="protein sequence ID" value="CAB3668320.1"/>
    <property type="molecule type" value="Genomic_DNA"/>
</dbReference>
<sequence length="126" mass="14244">MKVNFERLVWTHSIPADPVVWVSVNAIDASWQHDKGLYVGPGGKGGTDNRYAFFGEWLAANLHRPVQVPEIGLSRGEVVFSNGRHRFAWFRDRGLPVLPVAVDPAIVEPFRARFTTPRRVGRLRRA</sequence>
<dbReference type="Proteomes" id="UP000235659">
    <property type="component" value="Unassembled WGS sequence"/>
</dbReference>
<accession>A0A2N7WHW6</accession>
<evidence type="ECO:0000313" key="4">
    <source>
        <dbReference type="Proteomes" id="UP000494205"/>
    </source>
</evidence>
<organism evidence="1 4">
    <name type="scientific">Paraburkholderia rhynchosiae</name>
    <dbReference type="NCBI Taxonomy" id="487049"/>
    <lineage>
        <taxon>Bacteria</taxon>
        <taxon>Pseudomonadati</taxon>
        <taxon>Pseudomonadota</taxon>
        <taxon>Betaproteobacteria</taxon>
        <taxon>Burkholderiales</taxon>
        <taxon>Burkholderiaceae</taxon>
        <taxon>Paraburkholderia</taxon>
    </lineage>
</organism>
<evidence type="ECO:0000313" key="2">
    <source>
        <dbReference type="EMBL" id="PMS29018.1"/>
    </source>
</evidence>
<protein>
    <submittedName>
        <fullName evidence="1">Uncharacterized protein</fullName>
    </submittedName>
</protein>
<dbReference type="OrthoDB" id="9033707at2"/>
<name>A0A2N7WHW6_9BURK</name>
<reference evidence="1 4" key="2">
    <citation type="submission" date="2020-04" db="EMBL/GenBank/DDBJ databases">
        <authorList>
            <person name="De Canck E."/>
        </authorList>
    </citation>
    <scope>NUCLEOTIDE SEQUENCE [LARGE SCALE GENOMIC DNA]</scope>
    <source>
        <strain evidence="1 4">LMG 27174</strain>
    </source>
</reference>
<proteinExistence type="predicted"/>